<feature type="domain" description="HTH cro/C1-type" evidence="1">
    <location>
        <begin position="8"/>
        <end position="38"/>
    </location>
</feature>
<dbReference type="AlphaFoldDB" id="A0A679J5W8"/>
<evidence type="ECO:0000259" key="1">
    <source>
        <dbReference type="PROSITE" id="PS50943"/>
    </source>
</evidence>
<gene>
    <name evidence="2" type="ORF">MBUL_04497</name>
</gene>
<evidence type="ECO:0000313" key="2">
    <source>
        <dbReference type="EMBL" id="CAA2109004.1"/>
    </source>
</evidence>
<dbReference type="InterPro" id="IPR001387">
    <property type="entry name" value="Cro/C1-type_HTH"/>
</dbReference>
<dbReference type="Gene3D" id="1.10.260.40">
    <property type="entry name" value="lambda repressor-like DNA-binding domains"/>
    <property type="match status" value="1"/>
</dbReference>
<dbReference type="PROSITE" id="PS50943">
    <property type="entry name" value="HTH_CROC1"/>
    <property type="match status" value="1"/>
</dbReference>
<reference evidence="2" key="1">
    <citation type="submission" date="2019-12" db="EMBL/GenBank/DDBJ databases">
        <authorList>
            <person name="Cremers G."/>
        </authorList>
    </citation>
    <scope>NUCLEOTIDE SEQUENCE</scope>
    <source>
        <strain evidence="2">Mbul1</strain>
        <plasmid evidence="2">3</plasmid>
    </source>
</reference>
<proteinExistence type="predicted"/>
<accession>A0A679J5W8</accession>
<keyword evidence="2" id="KW-0614">Plasmid</keyword>
<dbReference type="SUPFAM" id="SSF47413">
    <property type="entry name" value="lambda repressor-like DNA-binding domains"/>
    <property type="match status" value="1"/>
</dbReference>
<organism evidence="2">
    <name type="scientific">Methylobacterium bullatum</name>
    <dbReference type="NCBI Taxonomy" id="570505"/>
    <lineage>
        <taxon>Bacteria</taxon>
        <taxon>Pseudomonadati</taxon>
        <taxon>Pseudomonadota</taxon>
        <taxon>Alphaproteobacteria</taxon>
        <taxon>Hyphomicrobiales</taxon>
        <taxon>Methylobacteriaceae</taxon>
        <taxon>Methylobacterium</taxon>
    </lineage>
</organism>
<geneLocation type="plasmid" evidence="2">
    <name>3</name>
</geneLocation>
<dbReference type="EMBL" id="LR743506">
    <property type="protein sequence ID" value="CAA2109004.1"/>
    <property type="molecule type" value="Genomic_DNA"/>
</dbReference>
<dbReference type="Pfam" id="PF13560">
    <property type="entry name" value="HTH_31"/>
    <property type="match status" value="1"/>
</dbReference>
<dbReference type="GO" id="GO:0003677">
    <property type="term" value="F:DNA binding"/>
    <property type="evidence" value="ECO:0007669"/>
    <property type="project" value="InterPro"/>
</dbReference>
<dbReference type="CDD" id="cd00093">
    <property type="entry name" value="HTH_XRE"/>
    <property type="match status" value="1"/>
</dbReference>
<name>A0A679J5W8_9HYPH</name>
<dbReference type="InterPro" id="IPR010982">
    <property type="entry name" value="Lambda_DNA-bd_dom_sf"/>
</dbReference>
<protein>
    <recommendedName>
        <fullName evidence="1">HTH cro/C1-type domain-containing protein</fullName>
    </recommendedName>
</protein>
<sequence length="82" mass="8649">MIVTGEQLRGARAMCRIEQSELAERAGVSVDTIKRLERTAGPISANIKTINAVVKTLEAAGVVFIDENGSGAGVRLRKPAEG</sequence>